<dbReference type="Pfam" id="PF05147">
    <property type="entry name" value="LANC_like"/>
    <property type="match status" value="1"/>
</dbReference>
<protein>
    <submittedName>
        <fullName evidence="1">LanC-like protein 1</fullName>
    </submittedName>
</protein>
<dbReference type="InterPro" id="IPR012341">
    <property type="entry name" value="6hp_glycosidase-like_sf"/>
</dbReference>
<dbReference type="EMBL" id="GDJX01003857">
    <property type="protein sequence ID" value="JAT64079.1"/>
    <property type="molecule type" value="Transcribed_RNA"/>
</dbReference>
<reference evidence="1" key="1">
    <citation type="submission" date="2015-07" db="EMBL/GenBank/DDBJ databases">
        <title>Transcriptome Assembly of Anthurium amnicola.</title>
        <authorList>
            <person name="Suzuki J."/>
        </authorList>
    </citation>
    <scope>NUCLEOTIDE SEQUENCE</scope>
</reference>
<dbReference type="PRINTS" id="PR01950">
    <property type="entry name" value="LANCSUPER"/>
</dbReference>
<proteinExistence type="predicted"/>
<dbReference type="InterPro" id="IPR007822">
    <property type="entry name" value="LANC-like"/>
</dbReference>
<dbReference type="GO" id="GO:0031179">
    <property type="term" value="P:peptide modification"/>
    <property type="evidence" value="ECO:0007669"/>
    <property type="project" value="InterPro"/>
</dbReference>
<name>A0A1D1ZAY8_9ARAE</name>
<accession>A0A1D1ZAY8</accession>
<evidence type="ECO:0000313" key="1">
    <source>
        <dbReference type="EMBL" id="JAT64079.1"/>
    </source>
</evidence>
<dbReference type="SUPFAM" id="SSF158745">
    <property type="entry name" value="LanC-like"/>
    <property type="match status" value="1"/>
</dbReference>
<dbReference type="PANTHER" id="PTHR12736:SF7">
    <property type="entry name" value="LANC-LIKE PROTEIN 3"/>
    <property type="match status" value="1"/>
</dbReference>
<gene>
    <name evidence="1" type="primary">Lancl1_2</name>
    <name evidence="1" type="ORF">g.81684</name>
</gene>
<dbReference type="GO" id="GO:0005975">
    <property type="term" value="P:carbohydrate metabolic process"/>
    <property type="evidence" value="ECO:0007669"/>
    <property type="project" value="InterPro"/>
</dbReference>
<dbReference type="GO" id="GO:0005886">
    <property type="term" value="C:plasma membrane"/>
    <property type="evidence" value="ECO:0007669"/>
    <property type="project" value="TreeGrafter"/>
</dbReference>
<dbReference type="Gene3D" id="1.50.10.10">
    <property type="match status" value="1"/>
</dbReference>
<dbReference type="AlphaFoldDB" id="A0A1D1ZAY8"/>
<dbReference type="PANTHER" id="PTHR12736">
    <property type="entry name" value="LANC-LIKE PROTEIN"/>
    <property type="match status" value="1"/>
</dbReference>
<organism evidence="1">
    <name type="scientific">Anthurium amnicola</name>
    <dbReference type="NCBI Taxonomy" id="1678845"/>
    <lineage>
        <taxon>Eukaryota</taxon>
        <taxon>Viridiplantae</taxon>
        <taxon>Streptophyta</taxon>
        <taxon>Embryophyta</taxon>
        <taxon>Tracheophyta</taxon>
        <taxon>Spermatophyta</taxon>
        <taxon>Magnoliopsida</taxon>
        <taxon>Liliopsida</taxon>
        <taxon>Araceae</taxon>
        <taxon>Pothoideae</taxon>
        <taxon>Potheae</taxon>
        <taxon>Anthurium</taxon>
    </lineage>
</organism>
<sequence length="191" mass="20925">MADRYFPNLMPGFVEEGETEEGVAGDSLQRLLSLPYPKTADRFLHAALYLKEKVVKETWFSCGRRVKDFTLYTGALGTAYLLFKAYQVTNDKNDLNLCAEIVRACDIASRGSGYVTFIGGRAGVCAIGALAAKHAGDDTLLNHYLSSFKEIHLPPGVPNELLYGRAGYLWACSFLNKHIGKGTIPSAHTTN</sequence>